<name>A0A0M0GB56_SPOGL</name>
<gene>
    <name evidence="1" type="ORF">AF332_09810</name>
</gene>
<sequence length="92" mass="10479">MTNLENFINANDNKGRDYICSAEGASKICESLRQKNSCLTQLWRVLFNKPPKGKAGFGKLSGARTEIFSYLRGYSVLFYVPKTNFKRFKGDE</sequence>
<keyword evidence="2" id="KW-1185">Reference proteome</keyword>
<dbReference type="STRING" id="1459.AF332_09810"/>
<dbReference type="PATRIC" id="fig|1459.3.peg.2085"/>
<comment type="caution">
    <text evidence="1">The sequence shown here is derived from an EMBL/GenBank/DDBJ whole genome shotgun (WGS) entry which is preliminary data.</text>
</comment>
<organism evidence="1 2">
    <name type="scientific">Sporosarcina globispora</name>
    <name type="common">Bacillus globisporus</name>
    <dbReference type="NCBI Taxonomy" id="1459"/>
    <lineage>
        <taxon>Bacteria</taxon>
        <taxon>Bacillati</taxon>
        <taxon>Bacillota</taxon>
        <taxon>Bacilli</taxon>
        <taxon>Bacillales</taxon>
        <taxon>Caryophanaceae</taxon>
        <taxon>Sporosarcina</taxon>
    </lineage>
</organism>
<proteinExistence type="predicted"/>
<dbReference type="EMBL" id="LGUF01000007">
    <property type="protein sequence ID" value="KON87074.1"/>
    <property type="molecule type" value="Genomic_DNA"/>
</dbReference>
<accession>A0A0M0GB56</accession>
<evidence type="ECO:0000313" key="1">
    <source>
        <dbReference type="EMBL" id="KON87074.1"/>
    </source>
</evidence>
<reference evidence="2" key="1">
    <citation type="submission" date="2015-07" db="EMBL/GenBank/DDBJ databases">
        <title>Fjat-10036 dsm4.</title>
        <authorList>
            <person name="Liu B."/>
            <person name="Wang J."/>
            <person name="Zhu Y."/>
            <person name="Liu G."/>
            <person name="Chen Q."/>
            <person name="Chen Z."/>
            <person name="Lan J."/>
            <person name="Che J."/>
            <person name="Ge C."/>
            <person name="Shi H."/>
            <person name="Pan Z."/>
            <person name="Liu X."/>
        </authorList>
    </citation>
    <scope>NUCLEOTIDE SEQUENCE [LARGE SCALE GENOMIC DNA]</scope>
    <source>
        <strain evidence="2">DSM 4</strain>
    </source>
</reference>
<protein>
    <submittedName>
        <fullName evidence="1">Uncharacterized protein</fullName>
    </submittedName>
</protein>
<dbReference type="AlphaFoldDB" id="A0A0M0GB56"/>
<evidence type="ECO:0000313" key="2">
    <source>
        <dbReference type="Proteomes" id="UP000037109"/>
    </source>
</evidence>
<dbReference type="Proteomes" id="UP000037109">
    <property type="component" value="Unassembled WGS sequence"/>
</dbReference>